<dbReference type="VEuPathDB" id="FungiDB:PC110_g16420"/>
<dbReference type="Proteomes" id="UP000736787">
    <property type="component" value="Unassembled WGS sequence"/>
</dbReference>
<dbReference type="EMBL" id="MJFZ01000583">
    <property type="protein sequence ID" value="RAW27193.1"/>
    <property type="molecule type" value="Genomic_DNA"/>
</dbReference>
<reference evidence="7 8" key="1">
    <citation type="submission" date="2018-01" db="EMBL/GenBank/DDBJ databases">
        <title>Draft genome of the strawberry crown rot pathogen Phytophthora cactorum.</title>
        <authorList>
            <person name="Armitage A.D."/>
            <person name="Lysoe E."/>
            <person name="Nellist C.F."/>
            <person name="Harrison R.J."/>
            <person name="Brurberg M.B."/>
        </authorList>
    </citation>
    <scope>NUCLEOTIDE SEQUENCE [LARGE SCALE GENOMIC DNA]</scope>
    <source>
        <strain evidence="7 8">10300</strain>
    </source>
</reference>
<dbReference type="EMBL" id="RCMK01000195">
    <property type="protein sequence ID" value="KAG2945014.1"/>
    <property type="molecule type" value="Genomic_DNA"/>
</dbReference>
<dbReference type="EMBL" id="RCMV01000097">
    <property type="protein sequence ID" value="KAG3224951.1"/>
    <property type="molecule type" value="Genomic_DNA"/>
</dbReference>
<accession>A0A329RR79</accession>
<dbReference type="EMBL" id="RCML01000004">
    <property type="protein sequence ID" value="KAG3000174.1"/>
    <property type="molecule type" value="Genomic_DNA"/>
</dbReference>
<name>A0A329RR79_9STRA</name>
<comment type="caution">
    <text evidence="7">The sequence shown here is derived from an EMBL/GenBank/DDBJ whole genome shotgun (WGS) entry which is preliminary data.</text>
</comment>
<evidence type="ECO:0000256" key="1">
    <source>
        <dbReference type="SAM" id="MobiDB-lite"/>
    </source>
</evidence>
<dbReference type="Proteomes" id="UP000735874">
    <property type="component" value="Unassembled WGS sequence"/>
</dbReference>
<feature type="region of interest" description="Disordered" evidence="1">
    <location>
        <begin position="37"/>
        <end position="105"/>
    </location>
</feature>
<organism evidence="7 8">
    <name type="scientific">Phytophthora cactorum</name>
    <dbReference type="NCBI Taxonomy" id="29920"/>
    <lineage>
        <taxon>Eukaryota</taxon>
        <taxon>Sar</taxon>
        <taxon>Stramenopiles</taxon>
        <taxon>Oomycota</taxon>
        <taxon>Peronosporomycetes</taxon>
        <taxon>Peronosporales</taxon>
        <taxon>Peronosporaceae</taxon>
        <taxon>Phytophthora</taxon>
    </lineage>
</organism>
<proteinExistence type="predicted"/>
<keyword evidence="8" id="KW-1185">Reference proteome</keyword>
<dbReference type="Proteomes" id="UP000251314">
    <property type="component" value="Unassembled WGS sequence"/>
</dbReference>
<dbReference type="Proteomes" id="UP000760860">
    <property type="component" value="Unassembled WGS sequence"/>
</dbReference>
<dbReference type="EMBL" id="RCMI01000191">
    <property type="protein sequence ID" value="KAG2926876.1"/>
    <property type="molecule type" value="Genomic_DNA"/>
</dbReference>
<reference evidence="2" key="2">
    <citation type="submission" date="2018-10" db="EMBL/GenBank/DDBJ databases">
        <title>Effector identification in a new, highly contiguous assembly of the strawberry crown rot pathogen Phytophthora cactorum.</title>
        <authorList>
            <person name="Armitage A.D."/>
            <person name="Nellist C.F."/>
            <person name="Bates H."/>
            <person name="Vickerstaff R.J."/>
            <person name="Harrison R.J."/>
        </authorList>
    </citation>
    <scope>NUCLEOTIDE SEQUENCE</scope>
    <source>
        <strain evidence="2">15-7</strain>
        <strain evidence="3">4032</strain>
        <strain evidence="4">4040</strain>
        <strain evidence="5">P415</strain>
        <strain evidence="6">P421</strain>
    </source>
</reference>
<evidence type="ECO:0000313" key="8">
    <source>
        <dbReference type="Proteomes" id="UP000251314"/>
    </source>
</evidence>
<dbReference type="Proteomes" id="UP000697107">
    <property type="component" value="Unassembled WGS sequence"/>
</dbReference>
<gene>
    <name evidence="7" type="ORF">PC110_g16420</name>
    <name evidence="2" type="ORF">PC113_g6482</name>
    <name evidence="3" type="ORF">PC115_g7747</name>
    <name evidence="4" type="ORF">PC117_g8795</name>
    <name evidence="5" type="ORF">PC118_g377</name>
    <name evidence="6" type="ORF">PC129_g4428</name>
</gene>
<dbReference type="AlphaFoldDB" id="A0A329RR79"/>
<dbReference type="Proteomes" id="UP000774804">
    <property type="component" value="Unassembled WGS sequence"/>
</dbReference>
<evidence type="ECO:0000313" key="2">
    <source>
        <dbReference type="EMBL" id="KAG2862215.1"/>
    </source>
</evidence>
<evidence type="ECO:0000313" key="4">
    <source>
        <dbReference type="EMBL" id="KAG2945014.1"/>
    </source>
</evidence>
<evidence type="ECO:0000313" key="7">
    <source>
        <dbReference type="EMBL" id="RAW27193.1"/>
    </source>
</evidence>
<sequence length="105" mass="11116">MATPAEASTILARLQAVPLSTPVLAVGDAGNRARGEVIQSDPDAQMTLERQPEISPSATLVSAKRKNQMDSLQDKVGDPMLGSPTKRTRKGCSRELSPGKESNNS</sequence>
<dbReference type="EMBL" id="RCMG01000134">
    <property type="protein sequence ID" value="KAG2862215.1"/>
    <property type="molecule type" value="Genomic_DNA"/>
</dbReference>
<evidence type="ECO:0000313" key="3">
    <source>
        <dbReference type="EMBL" id="KAG2926876.1"/>
    </source>
</evidence>
<protein>
    <submittedName>
        <fullName evidence="7">Uncharacterized protein</fullName>
    </submittedName>
</protein>
<evidence type="ECO:0000313" key="5">
    <source>
        <dbReference type="EMBL" id="KAG3000174.1"/>
    </source>
</evidence>
<evidence type="ECO:0000313" key="6">
    <source>
        <dbReference type="EMBL" id="KAG3224951.1"/>
    </source>
</evidence>